<dbReference type="EMBL" id="DXCH01000132">
    <property type="protein sequence ID" value="HIZ07200.1"/>
    <property type="molecule type" value="Genomic_DNA"/>
</dbReference>
<dbReference type="PANTHER" id="PTHR30213:SF0">
    <property type="entry name" value="UPF0761 MEMBRANE PROTEIN YIHY"/>
    <property type="match status" value="1"/>
</dbReference>
<dbReference type="Pfam" id="PF03631">
    <property type="entry name" value="Virul_fac_BrkB"/>
    <property type="match status" value="1"/>
</dbReference>
<feature type="transmembrane region" description="Helical" evidence="6">
    <location>
        <begin position="204"/>
        <end position="225"/>
    </location>
</feature>
<gene>
    <name evidence="7" type="ORF">IAA08_04610</name>
</gene>
<feature type="transmembrane region" description="Helical" evidence="6">
    <location>
        <begin position="20"/>
        <end position="46"/>
    </location>
</feature>
<evidence type="ECO:0000313" key="7">
    <source>
        <dbReference type="EMBL" id="HIZ07200.1"/>
    </source>
</evidence>
<dbReference type="PANTHER" id="PTHR30213">
    <property type="entry name" value="INNER MEMBRANE PROTEIN YHJD"/>
    <property type="match status" value="1"/>
</dbReference>
<organism evidence="7 8">
    <name type="scientific">Candidatus Eubacterium avistercoris</name>
    <dbReference type="NCBI Taxonomy" id="2838567"/>
    <lineage>
        <taxon>Bacteria</taxon>
        <taxon>Bacillati</taxon>
        <taxon>Bacillota</taxon>
        <taxon>Clostridia</taxon>
        <taxon>Eubacteriales</taxon>
        <taxon>Eubacteriaceae</taxon>
        <taxon>Eubacterium</taxon>
    </lineage>
</organism>
<feature type="transmembrane region" description="Helical" evidence="6">
    <location>
        <begin position="169"/>
        <end position="192"/>
    </location>
</feature>
<keyword evidence="3 6" id="KW-0812">Transmembrane</keyword>
<name>A0A9D2D2B7_9FIRM</name>
<keyword evidence="5 6" id="KW-0472">Membrane</keyword>
<feature type="transmembrane region" description="Helical" evidence="6">
    <location>
        <begin position="86"/>
        <end position="107"/>
    </location>
</feature>
<keyword evidence="2" id="KW-1003">Cell membrane</keyword>
<dbReference type="Proteomes" id="UP000824024">
    <property type="component" value="Unassembled WGS sequence"/>
</dbReference>
<comment type="caution">
    <text evidence="7">The sequence shown here is derived from an EMBL/GenBank/DDBJ whole genome shotgun (WGS) entry which is preliminary data.</text>
</comment>
<dbReference type="PIRSF" id="PIRSF035875">
    <property type="entry name" value="RNase_BN"/>
    <property type="match status" value="1"/>
</dbReference>
<proteinExistence type="predicted"/>
<feature type="transmembrane region" description="Helical" evidence="6">
    <location>
        <begin position="245"/>
        <end position="269"/>
    </location>
</feature>
<dbReference type="InterPro" id="IPR017039">
    <property type="entry name" value="Virul_fac_BrkB"/>
</dbReference>
<dbReference type="NCBIfam" id="TIGR00765">
    <property type="entry name" value="yihY_not_rbn"/>
    <property type="match status" value="1"/>
</dbReference>
<evidence type="ECO:0000256" key="6">
    <source>
        <dbReference type="SAM" id="Phobius"/>
    </source>
</evidence>
<feature type="transmembrane region" description="Helical" evidence="6">
    <location>
        <begin position="128"/>
        <end position="149"/>
    </location>
</feature>
<sequence>MKRYVPIIRFFLDKLKRDNVGAYAGQATLFIIMSVIPFLLVLTYLMRFTPVTESVVLNAIEKVAPGMVAPYLVSILDEVYNNSGKLLVAAIIIAVYSSAKAVQSLRYGLNIVYDIYETRNWFVLRLRAMLETFTLILIMILLMVMLVFGQRIQDVLVQHAPIVSIVTDWILRLRFVIIFLILIAFFAFIYKVIPNRKASFRSQLVGAVGCAAAWYVFTFGLSIYVNYFRGFSLYGSLTTLLLMMFWLYICMYIFMVCGEVNNVFEVIWLEIKEAREKKKLQKLREKQNKM</sequence>
<evidence type="ECO:0000313" key="8">
    <source>
        <dbReference type="Proteomes" id="UP000824024"/>
    </source>
</evidence>
<keyword evidence="4 6" id="KW-1133">Transmembrane helix</keyword>
<reference evidence="7" key="1">
    <citation type="journal article" date="2021" name="PeerJ">
        <title>Extensive microbial diversity within the chicken gut microbiome revealed by metagenomics and culture.</title>
        <authorList>
            <person name="Gilroy R."/>
            <person name="Ravi A."/>
            <person name="Getino M."/>
            <person name="Pursley I."/>
            <person name="Horton D.L."/>
            <person name="Alikhan N.F."/>
            <person name="Baker D."/>
            <person name="Gharbi K."/>
            <person name="Hall N."/>
            <person name="Watson M."/>
            <person name="Adriaenssens E.M."/>
            <person name="Foster-Nyarko E."/>
            <person name="Jarju S."/>
            <person name="Secka A."/>
            <person name="Antonio M."/>
            <person name="Oren A."/>
            <person name="Chaudhuri R.R."/>
            <person name="La Ragione R."/>
            <person name="Hildebrand F."/>
            <person name="Pallen M.J."/>
        </authorList>
    </citation>
    <scope>NUCLEOTIDE SEQUENCE</scope>
    <source>
        <strain evidence="7">CHK192-9172</strain>
    </source>
</reference>
<evidence type="ECO:0000256" key="5">
    <source>
        <dbReference type="ARBA" id="ARBA00023136"/>
    </source>
</evidence>
<accession>A0A9D2D2B7</accession>
<comment type="subcellular location">
    <subcellularLocation>
        <location evidence="1">Cell membrane</location>
        <topology evidence="1">Multi-pass membrane protein</topology>
    </subcellularLocation>
</comment>
<protein>
    <submittedName>
        <fullName evidence="7">YihY/virulence factor BrkB family protein</fullName>
    </submittedName>
</protein>
<evidence type="ECO:0000256" key="3">
    <source>
        <dbReference type="ARBA" id="ARBA00022692"/>
    </source>
</evidence>
<evidence type="ECO:0000256" key="1">
    <source>
        <dbReference type="ARBA" id="ARBA00004651"/>
    </source>
</evidence>
<dbReference type="AlphaFoldDB" id="A0A9D2D2B7"/>
<dbReference type="GO" id="GO:0005886">
    <property type="term" value="C:plasma membrane"/>
    <property type="evidence" value="ECO:0007669"/>
    <property type="project" value="UniProtKB-SubCell"/>
</dbReference>
<reference evidence="7" key="2">
    <citation type="submission" date="2021-04" db="EMBL/GenBank/DDBJ databases">
        <authorList>
            <person name="Gilroy R."/>
        </authorList>
    </citation>
    <scope>NUCLEOTIDE SEQUENCE</scope>
    <source>
        <strain evidence="7">CHK192-9172</strain>
    </source>
</reference>
<evidence type="ECO:0000256" key="2">
    <source>
        <dbReference type="ARBA" id="ARBA00022475"/>
    </source>
</evidence>
<evidence type="ECO:0000256" key="4">
    <source>
        <dbReference type="ARBA" id="ARBA00022989"/>
    </source>
</evidence>